<dbReference type="SUPFAM" id="SSF47616">
    <property type="entry name" value="GST C-terminal domain-like"/>
    <property type="match status" value="1"/>
</dbReference>
<keyword evidence="4" id="KW-1185">Reference proteome</keyword>
<dbReference type="PROSITE" id="PS50405">
    <property type="entry name" value="GST_CTER"/>
    <property type="match status" value="1"/>
</dbReference>
<dbReference type="PANTHER" id="PTHR43968">
    <property type="match status" value="1"/>
</dbReference>
<dbReference type="SUPFAM" id="SSF52833">
    <property type="entry name" value="Thioredoxin-like"/>
    <property type="match status" value="1"/>
</dbReference>
<dbReference type="EMBL" id="BMIO01000001">
    <property type="protein sequence ID" value="GGD33743.1"/>
    <property type="molecule type" value="Genomic_DNA"/>
</dbReference>
<dbReference type="InterPro" id="IPR004045">
    <property type="entry name" value="Glutathione_S-Trfase_N"/>
</dbReference>
<dbReference type="InterPro" id="IPR050983">
    <property type="entry name" value="GST_Omega/HSP26"/>
</dbReference>
<dbReference type="Gene3D" id="3.40.30.10">
    <property type="entry name" value="Glutaredoxin"/>
    <property type="match status" value="1"/>
</dbReference>
<sequence>MISLYGHPFSSYTWKAEIALHSCGIEYRLRQVDPGHPDNTAFVAEHGGPFAKFPVLEEEDGTIVFEASSIIEHLVATRPDAAHLIPADRALEIRNLDRVFDNYVMNVMNVAVLEQLRAPDAPDTARQDEVRAQLRRVYAWLEPKADALGRDPLTMADCAAAPALFYADWVEEIGPACPDLKALRERLNAMPEVRACIDAAYPFRQLFPLGAPDRD</sequence>
<evidence type="ECO:0000313" key="3">
    <source>
        <dbReference type="EMBL" id="GGD33743.1"/>
    </source>
</evidence>
<dbReference type="InterPro" id="IPR004046">
    <property type="entry name" value="GST_C"/>
</dbReference>
<dbReference type="CDD" id="cd00299">
    <property type="entry name" value="GST_C_family"/>
    <property type="match status" value="1"/>
</dbReference>
<dbReference type="Pfam" id="PF13417">
    <property type="entry name" value="GST_N_3"/>
    <property type="match status" value="1"/>
</dbReference>
<comment type="caution">
    <text evidence="3">The sequence shown here is derived from an EMBL/GenBank/DDBJ whole genome shotgun (WGS) entry which is preliminary data.</text>
</comment>
<dbReference type="SFLD" id="SFLDS00019">
    <property type="entry name" value="Glutathione_Transferase_(cytos"/>
    <property type="match status" value="1"/>
</dbReference>
<dbReference type="OrthoDB" id="9782992at2"/>
<dbReference type="CDD" id="cd00570">
    <property type="entry name" value="GST_N_family"/>
    <property type="match status" value="1"/>
</dbReference>
<protein>
    <submittedName>
        <fullName evidence="3">Glutathione S-transferase</fullName>
    </submittedName>
</protein>
<accession>A0A917DFV4</accession>
<organism evidence="3 4">
    <name type="scientific">Croceicoccus pelagius</name>
    <dbReference type="NCBI Taxonomy" id="1703341"/>
    <lineage>
        <taxon>Bacteria</taxon>
        <taxon>Pseudomonadati</taxon>
        <taxon>Pseudomonadota</taxon>
        <taxon>Alphaproteobacteria</taxon>
        <taxon>Sphingomonadales</taxon>
        <taxon>Erythrobacteraceae</taxon>
        <taxon>Croceicoccus</taxon>
    </lineage>
</organism>
<evidence type="ECO:0000259" key="2">
    <source>
        <dbReference type="PROSITE" id="PS50405"/>
    </source>
</evidence>
<reference evidence="3 4" key="1">
    <citation type="journal article" date="2014" name="Int. J. Syst. Evol. Microbiol.">
        <title>Complete genome sequence of Corynebacterium casei LMG S-19264T (=DSM 44701T), isolated from a smear-ripened cheese.</title>
        <authorList>
            <consortium name="US DOE Joint Genome Institute (JGI-PGF)"/>
            <person name="Walter F."/>
            <person name="Albersmeier A."/>
            <person name="Kalinowski J."/>
            <person name="Ruckert C."/>
        </authorList>
    </citation>
    <scope>NUCLEOTIDE SEQUENCE [LARGE SCALE GENOMIC DNA]</scope>
    <source>
        <strain evidence="3 4">CGMCC 1.15358</strain>
    </source>
</reference>
<dbReference type="RefSeq" id="WP_066765269.1">
    <property type="nucleotide sequence ID" value="NZ_BMIO01000001.1"/>
</dbReference>
<dbReference type="InterPro" id="IPR040079">
    <property type="entry name" value="Glutathione_S-Trfase"/>
</dbReference>
<dbReference type="AlphaFoldDB" id="A0A917DFV4"/>
<name>A0A917DFV4_9SPHN</name>
<dbReference type="PROSITE" id="PS50404">
    <property type="entry name" value="GST_NTER"/>
    <property type="match status" value="1"/>
</dbReference>
<evidence type="ECO:0000313" key="4">
    <source>
        <dbReference type="Proteomes" id="UP000598997"/>
    </source>
</evidence>
<dbReference type="PANTHER" id="PTHR43968:SF6">
    <property type="entry name" value="GLUTATHIONE S-TRANSFERASE OMEGA"/>
    <property type="match status" value="1"/>
</dbReference>
<proteinExistence type="predicted"/>
<dbReference type="InterPro" id="IPR010987">
    <property type="entry name" value="Glutathione-S-Trfase_C-like"/>
</dbReference>
<dbReference type="Pfam" id="PF00043">
    <property type="entry name" value="GST_C"/>
    <property type="match status" value="1"/>
</dbReference>
<gene>
    <name evidence="3" type="ORF">GCM10010989_04870</name>
</gene>
<dbReference type="GO" id="GO:0005737">
    <property type="term" value="C:cytoplasm"/>
    <property type="evidence" value="ECO:0007669"/>
    <property type="project" value="TreeGrafter"/>
</dbReference>
<dbReference type="Proteomes" id="UP000598997">
    <property type="component" value="Unassembled WGS sequence"/>
</dbReference>
<dbReference type="InterPro" id="IPR036282">
    <property type="entry name" value="Glutathione-S-Trfase_C_sf"/>
</dbReference>
<evidence type="ECO:0000259" key="1">
    <source>
        <dbReference type="PROSITE" id="PS50404"/>
    </source>
</evidence>
<dbReference type="InterPro" id="IPR036249">
    <property type="entry name" value="Thioredoxin-like_sf"/>
</dbReference>
<feature type="domain" description="GST N-terminal" evidence="1">
    <location>
        <begin position="1"/>
        <end position="82"/>
    </location>
</feature>
<dbReference type="Gene3D" id="1.20.1050.10">
    <property type="match status" value="1"/>
</dbReference>
<feature type="domain" description="GST C-terminal" evidence="2">
    <location>
        <begin position="85"/>
        <end position="209"/>
    </location>
</feature>